<dbReference type="PANTHER" id="PTHR10361">
    <property type="entry name" value="SODIUM-BILE ACID COTRANSPORTER"/>
    <property type="match status" value="1"/>
</dbReference>
<proteinExistence type="inferred from homology"/>
<comment type="similarity">
    <text evidence="3">Belongs to the bile acid:sodium symporter (BASS) (TC 2.A.28) family.</text>
</comment>
<evidence type="ECO:0000256" key="4">
    <source>
        <dbReference type="ARBA" id="ARBA00022692"/>
    </source>
</evidence>
<keyword evidence="6 7" id="KW-0472">Membrane</keyword>
<organism evidence="8">
    <name type="scientific">Wollemia nobilis</name>
    <dbReference type="NCBI Taxonomy" id="56998"/>
    <lineage>
        <taxon>Eukaryota</taxon>
        <taxon>Viridiplantae</taxon>
        <taxon>Streptophyta</taxon>
        <taxon>Embryophyta</taxon>
        <taxon>Tracheophyta</taxon>
        <taxon>Spermatophyta</taxon>
        <taxon>Pinopsida</taxon>
        <taxon>Pinidae</taxon>
        <taxon>Conifers II</taxon>
        <taxon>Araucariales</taxon>
        <taxon>Araucariaceae</taxon>
        <taxon>Wollemia</taxon>
    </lineage>
</organism>
<dbReference type="AlphaFoldDB" id="A0A0C9RLV7"/>
<feature type="transmembrane region" description="Helical" evidence="7">
    <location>
        <begin position="138"/>
        <end position="157"/>
    </location>
</feature>
<protein>
    <submittedName>
        <fullName evidence="8">TSA: Wollemia nobilis Ref_Wollemi_Transcript_11863_2004 transcribed RNA sequence</fullName>
    </submittedName>
</protein>
<feature type="transmembrane region" description="Helical" evidence="7">
    <location>
        <begin position="169"/>
        <end position="193"/>
    </location>
</feature>
<feature type="transmembrane region" description="Helical" evidence="7">
    <location>
        <begin position="199"/>
        <end position="221"/>
    </location>
</feature>
<dbReference type="GO" id="GO:0016020">
    <property type="term" value="C:membrane"/>
    <property type="evidence" value="ECO:0007669"/>
    <property type="project" value="UniProtKB-SubCell"/>
</dbReference>
<keyword evidence="4 7" id="KW-0812">Transmembrane</keyword>
<dbReference type="InterPro" id="IPR002657">
    <property type="entry name" value="BilAc:Na_symport/Acr3"/>
</dbReference>
<evidence type="ECO:0000256" key="3">
    <source>
        <dbReference type="ARBA" id="ARBA00006528"/>
    </source>
</evidence>
<evidence type="ECO:0000256" key="5">
    <source>
        <dbReference type="ARBA" id="ARBA00022989"/>
    </source>
</evidence>
<feature type="transmembrane region" description="Helical" evidence="7">
    <location>
        <begin position="260"/>
        <end position="279"/>
    </location>
</feature>
<reference evidence="8" key="1">
    <citation type="submission" date="2015-02" db="EMBL/GenBank/DDBJ databases">
        <title>A transcriptome of Wollemia nobilis - a relic of Gondwana.</title>
        <authorList>
            <person name="Chia J.Y."/>
            <person name="Leong Y.S."/>
            <person name="Abdul Karim S."/>
            <person name="Wan Azmi N."/>
            <person name="Hercus R."/>
            <person name="Croft L."/>
        </authorList>
    </citation>
    <scope>NUCLEOTIDE SEQUENCE</scope>
    <source>
        <strain evidence="8">MaeBrown</strain>
        <tissue evidence="8">Leaf</tissue>
    </source>
</reference>
<evidence type="ECO:0000256" key="7">
    <source>
        <dbReference type="SAM" id="Phobius"/>
    </source>
</evidence>
<feature type="transmembrane region" description="Helical" evidence="7">
    <location>
        <begin position="113"/>
        <end position="132"/>
    </location>
</feature>
<dbReference type="EMBL" id="GCHU01011793">
    <property type="protein sequence ID" value="JAG87641.1"/>
    <property type="molecule type" value="Transcribed_RNA"/>
</dbReference>
<evidence type="ECO:0000256" key="1">
    <source>
        <dbReference type="ARBA" id="ARBA00004119"/>
    </source>
</evidence>
<keyword evidence="5 7" id="KW-1133">Transmembrane helix</keyword>
<sequence length="288" mass="30527">MTVHAMLSSLGTTLPGCLSTLHKNSPTFKSCHPQFTITDLCTSMGCSTGLSHSPRFGFSSSRVLPTYDFRARNITRIPHGRPYPMAGSQAREGPMSNSIVEEVLNTATSQYPVYMAIGGFIACTKPSAFAWFVKRAPASYILSLGIVMLAMGLKLELQDLINVLLRRPFAVLFGCFAQYSIMPLTGTIVSRALGLSPEFSVGLILLSCCPVGSASSVVTLIAKGDVPLSIVTTVCSTLAAVFITPLLTKFLAGAYVPVDAGNLAFSTLQVVVVPVLAGLPTEYLSSSC</sequence>
<accession>A0A0C9RLV7</accession>
<dbReference type="Gene3D" id="1.20.1530.20">
    <property type="match status" value="1"/>
</dbReference>
<dbReference type="InterPro" id="IPR004710">
    <property type="entry name" value="Bilac:Na_transpt"/>
</dbReference>
<dbReference type="GO" id="GO:0009941">
    <property type="term" value="C:chloroplast envelope"/>
    <property type="evidence" value="ECO:0007669"/>
    <property type="project" value="UniProtKB-SubCell"/>
</dbReference>
<dbReference type="Pfam" id="PF01758">
    <property type="entry name" value="SBF"/>
    <property type="match status" value="1"/>
</dbReference>
<name>A0A0C9RLV7_9CONI</name>
<evidence type="ECO:0000313" key="8">
    <source>
        <dbReference type="EMBL" id="JAG87641.1"/>
    </source>
</evidence>
<dbReference type="InterPro" id="IPR038770">
    <property type="entry name" value="Na+/solute_symporter_sf"/>
</dbReference>
<evidence type="ECO:0000256" key="2">
    <source>
        <dbReference type="ARBA" id="ARBA00004141"/>
    </source>
</evidence>
<evidence type="ECO:0000256" key="6">
    <source>
        <dbReference type="ARBA" id="ARBA00023136"/>
    </source>
</evidence>
<comment type="subcellular location">
    <subcellularLocation>
        <location evidence="2">Membrane</location>
        <topology evidence="2">Multi-pass membrane protein</topology>
    </subcellularLocation>
    <subcellularLocation>
        <location evidence="1">Plastid</location>
        <location evidence="1">Chloroplast envelope</location>
    </subcellularLocation>
</comment>
<feature type="transmembrane region" description="Helical" evidence="7">
    <location>
        <begin position="228"/>
        <end position="248"/>
    </location>
</feature>
<dbReference type="PANTHER" id="PTHR10361:SF66">
    <property type="entry name" value="OS12G0170300 PROTEIN"/>
    <property type="match status" value="1"/>
</dbReference>